<feature type="region of interest" description="Disordered" evidence="6">
    <location>
        <begin position="257"/>
        <end position="282"/>
    </location>
</feature>
<dbReference type="SUPFAM" id="SSF56112">
    <property type="entry name" value="Protein kinase-like (PK-like)"/>
    <property type="match status" value="1"/>
</dbReference>
<dbReference type="GO" id="GO:0031492">
    <property type="term" value="F:nucleosomal DNA binding"/>
    <property type="evidence" value="ECO:0007669"/>
    <property type="project" value="TreeGrafter"/>
</dbReference>
<dbReference type="PANTHER" id="PTHR11467">
    <property type="entry name" value="HISTONE H1"/>
    <property type="match status" value="1"/>
</dbReference>
<dbReference type="FunFam" id="1.10.10.10:FF:000493">
    <property type="entry name" value="HMG-Y-related protein A"/>
    <property type="match status" value="1"/>
</dbReference>
<dbReference type="PANTHER" id="PTHR11467:SF103">
    <property type="entry name" value="HMG-Y-RELATED PROTEIN A"/>
    <property type="match status" value="1"/>
</dbReference>
<evidence type="ECO:0000259" key="7">
    <source>
        <dbReference type="PROSITE" id="PS51504"/>
    </source>
</evidence>
<dbReference type="GO" id="GO:0003690">
    <property type="term" value="F:double-stranded DNA binding"/>
    <property type="evidence" value="ECO:0007669"/>
    <property type="project" value="TreeGrafter"/>
</dbReference>
<dbReference type="Pfam" id="PF07714">
    <property type="entry name" value="PK_Tyr_Ser-Thr"/>
    <property type="match status" value="1"/>
</dbReference>
<dbReference type="InterPro" id="IPR017956">
    <property type="entry name" value="AT_hook_DNA-bd_motif"/>
</dbReference>
<evidence type="ECO:0000256" key="2">
    <source>
        <dbReference type="ARBA" id="ARBA00004286"/>
    </source>
</evidence>
<protein>
    <recommendedName>
        <fullName evidence="7">H15 domain-containing protein</fullName>
    </recommendedName>
</protein>
<dbReference type="InterPro" id="IPR011009">
    <property type="entry name" value="Kinase-like_dom_sf"/>
</dbReference>
<keyword evidence="5" id="KW-0539">Nucleus</keyword>
<gene>
    <name evidence="8" type="ORF">NC653_025160</name>
</gene>
<sequence>MTKLKNCLKSLLKPFKFKSKEYVMHGHLSVKADVFSFGVLVLELISGQRNSTFSQQHAEAQNLLDWAYKLHKKNRSLEIMDPVLASSASAEQVKTCVHIGLLCTQGDPQLRPDMRRIVVLLSKKTCSLEEPTRPGVPGSRYRRARRPAGMSSTAGTSDTARTFGESDSRTFDSSSNTNTATASTSAHTFPRLDPHGSSVICTKSLPSSTTIRSLTDSHLHLLPSTSSAPTTVAATILHYPQYPEMIMAAVEALNENEGSSKTSISKQIESTHPDLPPAHGTLLSHHLNKLKQSGQLVLVKNNYMKPDPNAPPKRGRGRPPKPKLPTPPGSVAGPPRPRGRPPKPRDPFAPVVSPKKKTASPGSGRPRGRPPKNANAPVPAVSSGAAPPSGVPRGRGRPPKVKPAVAPVAG</sequence>
<dbReference type="Pfam" id="PF00538">
    <property type="entry name" value="Linker_histone"/>
    <property type="match status" value="1"/>
</dbReference>
<dbReference type="InterPro" id="IPR036388">
    <property type="entry name" value="WH-like_DNA-bd_sf"/>
</dbReference>
<evidence type="ECO:0000256" key="6">
    <source>
        <dbReference type="SAM" id="MobiDB-lite"/>
    </source>
</evidence>
<feature type="region of interest" description="Disordered" evidence="6">
    <location>
        <begin position="129"/>
        <end position="195"/>
    </location>
</feature>
<dbReference type="PRINTS" id="PR00930">
    <property type="entry name" value="HIGHMOBLTYIY"/>
</dbReference>
<dbReference type="SUPFAM" id="SSF46785">
    <property type="entry name" value="Winged helix' DNA-binding domain"/>
    <property type="match status" value="1"/>
</dbReference>
<evidence type="ECO:0000256" key="1">
    <source>
        <dbReference type="ARBA" id="ARBA00004123"/>
    </source>
</evidence>
<feature type="region of interest" description="Disordered" evidence="6">
    <location>
        <begin position="302"/>
        <end position="410"/>
    </location>
</feature>
<feature type="compositionally biased region" description="Low complexity" evidence="6">
    <location>
        <begin position="371"/>
        <end position="392"/>
    </location>
</feature>
<feature type="compositionally biased region" description="Polar residues" evidence="6">
    <location>
        <begin position="150"/>
        <end position="160"/>
    </location>
</feature>
<keyword evidence="4" id="KW-0238">DNA-binding</keyword>
<dbReference type="Gene3D" id="1.10.10.10">
    <property type="entry name" value="Winged helix-like DNA-binding domain superfamily/Winged helix DNA-binding domain"/>
    <property type="match status" value="1"/>
</dbReference>
<reference evidence="8" key="1">
    <citation type="journal article" date="2023" name="Mol. Ecol. Resour.">
        <title>Chromosome-level genome assembly of a triploid poplar Populus alba 'Berolinensis'.</title>
        <authorList>
            <person name="Chen S."/>
            <person name="Yu Y."/>
            <person name="Wang X."/>
            <person name="Wang S."/>
            <person name="Zhang T."/>
            <person name="Zhou Y."/>
            <person name="He R."/>
            <person name="Meng N."/>
            <person name="Wang Y."/>
            <person name="Liu W."/>
            <person name="Liu Z."/>
            <person name="Liu J."/>
            <person name="Guo Q."/>
            <person name="Huang H."/>
            <person name="Sederoff R.R."/>
            <person name="Wang G."/>
            <person name="Qu G."/>
            <person name="Chen S."/>
        </authorList>
    </citation>
    <scope>NUCLEOTIDE SEQUENCE</scope>
    <source>
        <strain evidence="8">SC-2020</strain>
    </source>
</reference>
<evidence type="ECO:0000256" key="5">
    <source>
        <dbReference type="ARBA" id="ARBA00023242"/>
    </source>
</evidence>
<accession>A0AAD6MAM4</accession>
<dbReference type="GO" id="GO:0006355">
    <property type="term" value="P:regulation of DNA-templated transcription"/>
    <property type="evidence" value="ECO:0007669"/>
    <property type="project" value="InterPro"/>
</dbReference>
<dbReference type="SMART" id="SM00526">
    <property type="entry name" value="H15"/>
    <property type="match status" value="1"/>
</dbReference>
<dbReference type="InterPro" id="IPR001245">
    <property type="entry name" value="Ser-Thr/Tyr_kinase_cat_dom"/>
</dbReference>
<keyword evidence="9" id="KW-1185">Reference proteome</keyword>
<evidence type="ECO:0000256" key="4">
    <source>
        <dbReference type="ARBA" id="ARBA00023125"/>
    </source>
</evidence>
<feature type="compositionally biased region" description="Low complexity" evidence="6">
    <location>
        <begin position="173"/>
        <end position="188"/>
    </location>
</feature>
<evidence type="ECO:0000313" key="9">
    <source>
        <dbReference type="Proteomes" id="UP001164929"/>
    </source>
</evidence>
<dbReference type="GO" id="GO:0030261">
    <property type="term" value="P:chromosome condensation"/>
    <property type="evidence" value="ECO:0007669"/>
    <property type="project" value="TreeGrafter"/>
</dbReference>
<dbReference type="Proteomes" id="UP001164929">
    <property type="component" value="Chromosome 10"/>
</dbReference>
<dbReference type="InterPro" id="IPR000116">
    <property type="entry name" value="HMGA"/>
</dbReference>
<comment type="subcellular location">
    <subcellularLocation>
        <location evidence="2">Chromosome</location>
    </subcellularLocation>
    <subcellularLocation>
        <location evidence="1">Nucleus</location>
    </subcellularLocation>
</comment>
<dbReference type="AlphaFoldDB" id="A0AAD6MAM4"/>
<dbReference type="InterPro" id="IPR036390">
    <property type="entry name" value="WH_DNA-bd_sf"/>
</dbReference>
<dbReference type="EMBL" id="JAQIZT010000010">
    <property type="protein sequence ID" value="KAJ6981970.1"/>
    <property type="molecule type" value="Genomic_DNA"/>
</dbReference>
<evidence type="ECO:0000256" key="3">
    <source>
        <dbReference type="ARBA" id="ARBA00022737"/>
    </source>
</evidence>
<organism evidence="8 9">
    <name type="scientific">Populus alba x Populus x berolinensis</name>
    <dbReference type="NCBI Taxonomy" id="444605"/>
    <lineage>
        <taxon>Eukaryota</taxon>
        <taxon>Viridiplantae</taxon>
        <taxon>Streptophyta</taxon>
        <taxon>Embryophyta</taxon>
        <taxon>Tracheophyta</taxon>
        <taxon>Spermatophyta</taxon>
        <taxon>Magnoliopsida</taxon>
        <taxon>eudicotyledons</taxon>
        <taxon>Gunneridae</taxon>
        <taxon>Pentapetalae</taxon>
        <taxon>rosids</taxon>
        <taxon>fabids</taxon>
        <taxon>Malpighiales</taxon>
        <taxon>Salicaceae</taxon>
        <taxon>Saliceae</taxon>
        <taxon>Populus</taxon>
    </lineage>
</organism>
<dbReference type="InterPro" id="IPR005818">
    <property type="entry name" value="Histone_H1/H5_H15"/>
</dbReference>
<dbReference type="GO" id="GO:0005730">
    <property type="term" value="C:nucleolus"/>
    <property type="evidence" value="ECO:0007669"/>
    <property type="project" value="TreeGrafter"/>
</dbReference>
<dbReference type="PRINTS" id="PR00929">
    <property type="entry name" value="ATHOOK"/>
</dbReference>
<proteinExistence type="predicted"/>
<feature type="domain" description="H15" evidence="7">
    <location>
        <begin position="238"/>
        <end position="307"/>
    </location>
</feature>
<name>A0AAD6MAM4_9ROSI</name>
<feature type="compositionally biased region" description="Polar residues" evidence="6">
    <location>
        <begin position="257"/>
        <end position="270"/>
    </location>
</feature>
<dbReference type="Gene3D" id="1.10.510.10">
    <property type="entry name" value="Transferase(Phosphotransferase) domain 1"/>
    <property type="match status" value="1"/>
</dbReference>
<dbReference type="GO" id="GO:0045910">
    <property type="term" value="P:negative regulation of DNA recombination"/>
    <property type="evidence" value="ECO:0007669"/>
    <property type="project" value="TreeGrafter"/>
</dbReference>
<comment type="caution">
    <text evidence="8">The sequence shown here is derived from an EMBL/GenBank/DDBJ whole genome shotgun (WGS) entry which is preliminary data.</text>
</comment>
<dbReference type="GO" id="GO:0004672">
    <property type="term" value="F:protein kinase activity"/>
    <property type="evidence" value="ECO:0007669"/>
    <property type="project" value="InterPro"/>
</dbReference>
<dbReference type="SMART" id="SM00384">
    <property type="entry name" value="AT_hook"/>
    <property type="match status" value="4"/>
</dbReference>
<evidence type="ECO:0000313" key="8">
    <source>
        <dbReference type="EMBL" id="KAJ6981970.1"/>
    </source>
</evidence>
<keyword evidence="3" id="KW-0677">Repeat</keyword>
<dbReference type="GO" id="GO:0006334">
    <property type="term" value="P:nucleosome assembly"/>
    <property type="evidence" value="ECO:0007669"/>
    <property type="project" value="InterPro"/>
</dbReference>
<dbReference type="GO" id="GO:0000786">
    <property type="term" value="C:nucleosome"/>
    <property type="evidence" value="ECO:0007669"/>
    <property type="project" value="InterPro"/>
</dbReference>
<dbReference type="PROSITE" id="PS51504">
    <property type="entry name" value="H15"/>
    <property type="match status" value="1"/>
</dbReference>